<comment type="similarity">
    <text evidence="1">Belongs to the ATP-dependent AMP-binding enzyme family.</text>
</comment>
<dbReference type="CDD" id="cd05931">
    <property type="entry name" value="FAAL"/>
    <property type="match status" value="1"/>
</dbReference>
<evidence type="ECO:0000313" key="6">
    <source>
        <dbReference type="Proteomes" id="UP001500449"/>
    </source>
</evidence>
<dbReference type="InterPro" id="IPR020845">
    <property type="entry name" value="AMP-binding_CS"/>
</dbReference>
<feature type="domain" description="AMP-dependent synthetase/ligase" evidence="4">
    <location>
        <begin position="8"/>
        <end position="317"/>
    </location>
</feature>
<protein>
    <submittedName>
        <fullName evidence="5">Fatty acyl-AMP ligase</fullName>
    </submittedName>
</protein>
<accession>A0ABN2NAF8</accession>
<evidence type="ECO:0000256" key="1">
    <source>
        <dbReference type="ARBA" id="ARBA00006432"/>
    </source>
</evidence>
<dbReference type="InterPro" id="IPR042099">
    <property type="entry name" value="ANL_N_sf"/>
</dbReference>
<name>A0ABN2NAF8_9PSEU</name>
<reference evidence="5 6" key="1">
    <citation type="journal article" date="2019" name="Int. J. Syst. Evol. Microbiol.">
        <title>The Global Catalogue of Microorganisms (GCM) 10K type strain sequencing project: providing services to taxonomists for standard genome sequencing and annotation.</title>
        <authorList>
            <consortium name="The Broad Institute Genomics Platform"/>
            <consortium name="The Broad Institute Genome Sequencing Center for Infectious Disease"/>
            <person name="Wu L."/>
            <person name="Ma J."/>
        </authorList>
    </citation>
    <scope>NUCLEOTIDE SEQUENCE [LARGE SCALE GENOMIC DNA]</scope>
    <source>
        <strain evidence="5 6">JCM 16009</strain>
    </source>
</reference>
<dbReference type="Gene3D" id="3.40.50.12780">
    <property type="entry name" value="N-terminal domain of ligase-like"/>
    <property type="match status" value="2"/>
</dbReference>
<dbReference type="Gene3D" id="3.30.300.30">
    <property type="match status" value="1"/>
</dbReference>
<dbReference type="InterPro" id="IPR045851">
    <property type="entry name" value="AMP-bd_C_sf"/>
</dbReference>
<evidence type="ECO:0000256" key="3">
    <source>
        <dbReference type="SAM" id="MobiDB-lite"/>
    </source>
</evidence>
<dbReference type="Pfam" id="PF00501">
    <property type="entry name" value="AMP-binding"/>
    <property type="match status" value="1"/>
</dbReference>
<evidence type="ECO:0000256" key="2">
    <source>
        <dbReference type="ARBA" id="ARBA00022598"/>
    </source>
</evidence>
<organism evidence="5 6">
    <name type="scientific">Pseudonocardia ailaonensis</name>
    <dbReference type="NCBI Taxonomy" id="367279"/>
    <lineage>
        <taxon>Bacteria</taxon>
        <taxon>Bacillati</taxon>
        <taxon>Actinomycetota</taxon>
        <taxon>Actinomycetes</taxon>
        <taxon>Pseudonocardiales</taxon>
        <taxon>Pseudonocardiaceae</taxon>
        <taxon>Pseudonocardia</taxon>
    </lineage>
</organism>
<feature type="region of interest" description="Disordered" evidence="3">
    <location>
        <begin position="343"/>
        <end position="375"/>
    </location>
</feature>
<dbReference type="InterPro" id="IPR000873">
    <property type="entry name" value="AMP-dep_synth/lig_dom"/>
</dbReference>
<evidence type="ECO:0000313" key="5">
    <source>
        <dbReference type="EMBL" id="GAA1854571.1"/>
    </source>
</evidence>
<gene>
    <name evidence="5" type="ORF">GCM10009836_38310</name>
</gene>
<dbReference type="GO" id="GO:0016874">
    <property type="term" value="F:ligase activity"/>
    <property type="evidence" value="ECO:0007669"/>
    <property type="project" value="UniProtKB-KW"/>
</dbReference>
<sequence length="602" mass="63623">MTVPEVLARRAAETPRRPAHVFLDERGDETRVLTYGELHRLALGVAQALPCAPGERALLAFPQCPEFVIAFLGCLYAGVIAVPVNPPRRSRVQEATAAVVADCDAAAVLTLRSSVETLRERLPGPRAWLAVDEIGPGSGAPAAVGPGDLAFLQYTSGSTSDPKGVMVSHGNLAANEDMIAAAFGHDEGSTVVGWAPFFHDQGLIGNVLQPLWTGSTAILMSPMAFVRRPMLWPETVSRYRAHTSGGPNFAFDACVRAASRGVPALDLSCWKVAFNGAEPVRPETLRAFAETFGPHGFDPAALHPCYGLAEATLIVTGTGKLRGPRLLAADPASLADNRVHGERTALSFTPGEPAARSLTPAAAEQRPVDAPAPDERTALSLTRCELGGRSLTGGAGVRELAGSGVPLDGEVVRIVEPGSRLVRPDGAVGEIWVSGPSVALGYWRRPEATAETFRARIVGDPHEYLRTGDLGALVDGELYVVGRRKDVAIIRGRNHHPHDIEHTVGTAHPVLEPGAAAAFALSAPDGEQLVVVQEVRREHRRGGDPREVLGAVRAALAQEHGLALAELVITLPGRVPRTSSGKVRRSTAAAIHAGDGFERWAP</sequence>
<dbReference type="InterPro" id="IPR040097">
    <property type="entry name" value="FAAL/FAAC"/>
</dbReference>
<dbReference type="PANTHER" id="PTHR22754">
    <property type="entry name" value="DISCO-INTERACTING PROTEIN 2 DIP2 -RELATED"/>
    <property type="match status" value="1"/>
</dbReference>
<keyword evidence="6" id="KW-1185">Reference proteome</keyword>
<dbReference type="RefSeq" id="WP_344418571.1">
    <property type="nucleotide sequence ID" value="NZ_BAAAQK010000012.1"/>
</dbReference>
<dbReference type="PROSITE" id="PS00455">
    <property type="entry name" value="AMP_BINDING"/>
    <property type="match status" value="1"/>
</dbReference>
<evidence type="ECO:0000259" key="4">
    <source>
        <dbReference type="Pfam" id="PF00501"/>
    </source>
</evidence>
<dbReference type="PANTHER" id="PTHR22754:SF32">
    <property type="entry name" value="DISCO-INTERACTING PROTEIN 2"/>
    <property type="match status" value="1"/>
</dbReference>
<dbReference type="EMBL" id="BAAAQK010000012">
    <property type="protein sequence ID" value="GAA1854571.1"/>
    <property type="molecule type" value="Genomic_DNA"/>
</dbReference>
<dbReference type="Proteomes" id="UP001500449">
    <property type="component" value="Unassembled WGS sequence"/>
</dbReference>
<comment type="caution">
    <text evidence="5">The sequence shown here is derived from an EMBL/GenBank/DDBJ whole genome shotgun (WGS) entry which is preliminary data.</text>
</comment>
<dbReference type="SUPFAM" id="SSF56801">
    <property type="entry name" value="Acetyl-CoA synthetase-like"/>
    <property type="match status" value="1"/>
</dbReference>
<keyword evidence="2 5" id="KW-0436">Ligase</keyword>
<proteinExistence type="inferred from homology"/>